<gene>
    <name evidence="1" type="ORF">DXB65_15250</name>
</gene>
<protein>
    <submittedName>
        <fullName evidence="1">Uncharacterized protein</fullName>
    </submittedName>
</protein>
<dbReference type="Proteomes" id="UP000260983">
    <property type="component" value="Unassembled WGS sequence"/>
</dbReference>
<dbReference type="EMBL" id="QSUL01000010">
    <property type="protein sequence ID" value="RGN33835.1"/>
    <property type="molecule type" value="Genomic_DNA"/>
</dbReference>
<organism evidence="1 2">
    <name type="scientific">Bacteroides oleiciplenus</name>
    <dbReference type="NCBI Taxonomy" id="626931"/>
    <lineage>
        <taxon>Bacteria</taxon>
        <taxon>Pseudomonadati</taxon>
        <taxon>Bacteroidota</taxon>
        <taxon>Bacteroidia</taxon>
        <taxon>Bacteroidales</taxon>
        <taxon>Bacteroidaceae</taxon>
        <taxon>Bacteroides</taxon>
    </lineage>
</organism>
<evidence type="ECO:0000313" key="1">
    <source>
        <dbReference type="EMBL" id="RGN33835.1"/>
    </source>
</evidence>
<dbReference type="RefSeq" id="WP_117724749.1">
    <property type="nucleotide sequence ID" value="NZ_QSUL01000010.1"/>
</dbReference>
<evidence type="ECO:0000313" key="2">
    <source>
        <dbReference type="Proteomes" id="UP000260983"/>
    </source>
</evidence>
<name>A0A3E5B936_9BACE</name>
<comment type="caution">
    <text evidence="1">The sequence shown here is derived from an EMBL/GenBank/DDBJ whole genome shotgun (WGS) entry which is preliminary data.</text>
</comment>
<accession>A0A3E5B936</accession>
<dbReference type="AlphaFoldDB" id="A0A3E5B936"/>
<sequence>MKEIKLIPQAPMTIIGPDLEELRTEAKKYIDGLRKAGKNVAYTTMYAAMVIPVELDAADVKTGGKRKAVIANDVITL</sequence>
<proteinExistence type="predicted"/>
<reference evidence="1 2" key="1">
    <citation type="submission" date="2018-08" db="EMBL/GenBank/DDBJ databases">
        <title>A genome reference for cultivated species of the human gut microbiota.</title>
        <authorList>
            <person name="Zou Y."/>
            <person name="Xue W."/>
            <person name="Luo G."/>
        </authorList>
    </citation>
    <scope>NUCLEOTIDE SEQUENCE [LARGE SCALE GENOMIC DNA]</scope>
    <source>
        <strain evidence="1 2">OM05-15BH</strain>
    </source>
</reference>